<evidence type="ECO:0000256" key="1">
    <source>
        <dbReference type="SAM" id="Phobius"/>
    </source>
</evidence>
<feature type="transmembrane region" description="Helical" evidence="1">
    <location>
        <begin position="71"/>
        <end position="91"/>
    </location>
</feature>
<dbReference type="AlphaFoldDB" id="A0AAU9P8S6"/>
<proteinExistence type="predicted"/>
<reference evidence="2 3" key="1">
    <citation type="submission" date="2022-01" db="EMBL/GenBank/DDBJ databases">
        <authorList>
            <person name="Xiong W."/>
            <person name="Schranz E."/>
        </authorList>
    </citation>
    <scope>NUCLEOTIDE SEQUENCE [LARGE SCALE GENOMIC DNA]</scope>
</reference>
<accession>A0AAU9P8S6</accession>
<organism evidence="2 3">
    <name type="scientific">Lactuca virosa</name>
    <dbReference type="NCBI Taxonomy" id="75947"/>
    <lineage>
        <taxon>Eukaryota</taxon>
        <taxon>Viridiplantae</taxon>
        <taxon>Streptophyta</taxon>
        <taxon>Embryophyta</taxon>
        <taxon>Tracheophyta</taxon>
        <taxon>Spermatophyta</taxon>
        <taxon>Magnoliopsida</taxon>
        <taxon>eudicotyledons</taxon>
        <taxon>Gunneridae</taxon>
        <taxon>Pentapetalae</taxon>
        <taxon>asterids</taxon>
        <taxon>campanulids</taxon>
        <taxon>Asterales</taxon>
        <taxon>Asteraceae</taxon>
        <taxon>Cichorioideae</taxon>
        <taxon>Cichorieae</taxon>
        <taxon>Lactucinae</taxon>
        <taxon>Lactuca</taxon>
    </lineage>
</organism>
<gene>
    <name evidence="2" type="ORF">LVIROSA_LOCUS32218</name>
</gene>
<name>A0AAU9P8S6_9ASTR</name>
<dbReference type="Proteomes" id="UP001157418">
    <property type="component" value="Unassembled WGS sequence"/>
</dbReference>
<evidence type="ECO:0000313" key="2">
    <source>
        <dbReference type="EMBL" id="CAH1446532.1"/>
    </source>
</evidence>
<keyword evidence="1" id="KW-0472">Membrane</keyword>
<sequence>MGYTKGLLSVITRDGEPLVKKMAAVSVFGFSNRDLSRDYFCRNLHGGRLNHNNPNDLLCVSRIPVKAIGKISFDVLSSFVYVLAYSFLYSLSFNY</sequence>
<keyword evidence="3" id="KW-1185">Reference proteome</keyword>
<comment type="caution">
    <text evidence="2">The sequence shown here is derived from an EMBL/GenBank/DDBJ whole genome shotgun (WGS) entry which is preliminary data.</text>
</comment>
<protein>
    <submittedName>
        <fullName evidence="2">Uncharacterized protein</fullName>
    </submittedName>
</protein>
<evidence type="ECO:0000313" key="3">
    <source>
        <dbReference type="Proteomes" id="UP001157418"/>
    </source>
</evidence>
<dbReference type="EMBL" id="CAKMRJ010005523">
    <property type="protein sequence ID" value="CAH1446532.1"/>
    <property type="molecule type" value="Genomic_DNA"/>
</dbReference>
<keyword evidence="1" id="KW-1133">Transmembrane helix</keyword>
<keyword evidence="1" id="KW-0812">Transmembrane</keyword>